<evidence type="ECO:0000313" key="2">
    <source>
        <dbReference type="EMBL" id="SQH25067.1"/>
    </source>
</evidence>
<dbReference type="GeneID" id="93262549"/>
<dbReference type="PROSITE" id="PS00409">
    <property type="entry name" value="PROKAR_NTER_METHYL"/>
    <property type="match status" value="1"/>
</dbReference>
<keyword evidence="1" id="KW-0472">Membrane</keyword>
<organism evidence="2 3">
    <name type="scientific">Kingella kingae</name>
    <dbReference type="NCBI Taxonomy" id="504"/>
    <lineage>
        <taxon>Bacteria</taxon>
        <taxon>Pseudomonadati</taxon>
        <taxon>Pseudomonadota</taxon>
        <taxon>Betaproteobacteria</taxon>
        <taxon>Neisseriales</taxon>
        <taxon>Neisseriaceae</taxon>
        <taxon>Kingella</taxon>
    </lineage>
</organism>
<dbReference type="GO" id="GO:0043683">
    <property type="term" value="P:type IV pilus assembly"/>
    <property type="evidence" value="ECO:0007669"/>
    <property type="project" value="InterPro"/>
</dbReference>
<dbReference type="InterPro" id="IPR031982">
    <property type="entry name" value="PilE-like"/>
</dbReference>
<dbReference type="RefSeq" id="WP_003785984.1">
    <property type="nucleotide sequence ID" value="NZ_CP091518.1"/>
</dbReference>
<accession>A0AAX2J4N2</accession>
<keyword evidence="1" id="KW-0812">Transmembrane</keyword>
<dbReference type="AlphaFoldDB" id="A0AAX2J4N2"/>
<dbReference type="SUPFAM" id="SSF54523">
    <property type="entry name" value="Pili subunits"/>
    <property type="match status" value="1"/>
</dbReference>
<gene>
    <name evidence="2" type="primary">pilE1_2</name>
    <name evidence="2" type="ORF">NCTC10529_01262</name>
</gene>
<dbReference type="Gene3D" id="3.30.700.10">
    <property type="entry name" value="Glycoprotein, Type 4 Pilin"/>
    <property type="match status" value="1"/>
</dbReference>
<dbReference type="Pfam" id="PF07963">
    <property type="entry name" value="N_methyl"/>
    <property type="match status" value="1"/>
</dbReference>
<dbReference type="PANTHER" id="PTHR30093">
    <property type="entry name" value="GENERAL SECRETION PATHWAY PROTEIN G"/>
    <property type="match status" value="1"/>
</dbReference>
<dbReference type="InterPro" id="IPR045584">
    <property type="entry name" value="Pilin-like"/>
</dbReference>
<reference evidence="2 3" key="1">
    <citation type="submission" date="2018-06" db="EMBL/GenBank/DDBJ databases">
        <authorList>
            <consortium name="Pathogen Informatics"/>
            <person name="Doyle S."/>
        </authorList>
    </citation>
    <scope>NUCLEOTIDE SEQUENCE [LARGE SCALE GENOMIC DNA]</scope>
    <source>
        <strain evidence="2 3">NCTC10529</strain>
    </source>
</reference>
<evidence type="ECO:0000313" key="3">
    <source>
        <dbReference type="Proteomes" id="UP000248598"/>
    </source>
</evidence>
<name>A0AAX2J4N2_KINKI</name>
<dbReference type="Proteomes" id="UP000248598">
    <property type="component" value="Chromosome 1"/>
</dbReference>
<evidence type="ECO:0000256" key="1">
    <source>
        <dbReference type="SAM" id="Phobius"/>
    </source>
</evidence>
<dbReference type="NCBIfam" id="TIGR02532">
    <property type="entry name" value="IV_pilin_GFxxxE"/>
    <property type="match status" value="1"/>
</dbReference>
<dbReference type="PANTHER" id="PTHR30093:SF47">
    <property type="entry name" value="TYPE IV PILUS NON-CORE MINOR PILIN PILE"/>
    <property type="match status" value="1"/>
</dbReference>
<proteinExistence type="predicted"/>
<keyword evidence="1" id="KW-1133">Transmembrane helix</keyword>
<dbReference type="Pfam" id="PF16732">
    <property type="entry name" value="ComP_DUS"/>
    <property type="match status" value="1"/>
</dbReference>
<dbReference type="InterPro" id="IPR012902">
    <property type="entry name" value="N_methyl_site"/>
</dbReference>
<feature type="transmembrane region" description="Helical" evidence="1">
    <location>
        <begin position="12"/>
        <end position="32"/>
    </location>
</feature>
<dbReference type="EMBL" id="LS483426">
    <property type="protein sequence ID" value="SQH25067.1"/>
    <property type="molecule type" value="Genomic_DNA"/>
</dbReference>
<sequence length="156" mass="17196">MKTFIQTTQRGFTLVELMVSIAVLAILAMIAYPSYSTYMERVRIDNARATMMDTIQFAERYYATNKTFAQLDTAKIKAAGIANDKYDLEYVAVGANNYLLKATPKADLYSAKKRASSPLNVLYSSQSGVFVRCNDSDFAIAAVAEPKGTTNCEPLS</sequence>
<protein>
    <submittedName>
        <fullName evidence="2">Pilin</fullName>
    </submittedName>
</protein>